<dbReference type="Pfam" id="PF06207">
    <property type="entry name" value="DUF1002"/>
    <property type="match status" value="1"/>
</dbReference>
<sequence length="292" mass="31446">MKIKTIFTKLIVLLMAVCIISPLSGNVVHADAYKVVTLGGNLTDAQKEQMLKYFGVSRQEANVIEVNIDEEKKYLSDVASSDQIGTKSISCAYVEPTSSGGLNVTTNNIYWVSSSMIKNALITAGIKNANVKAAAPFNVSGTAALTGILKGFENSSAGSKIDENKKKVANDELMTTGDLGQKIGKDKAAGVVNDIKKQVIQDKPKDDAEVRKIVENVTNNYNLNLSSQDIDKLTSLMNKINGLNLNFGDLKGQLNDVSSKLKGAIGSEQAQQAKGFFSKFMDSIANFFSNLF</sequence>
<proteinExistence type="predicted"/>
<dbReference type="EMBL" id="JAGGLM010000012">
    <property type="protein sequence ID" value="MBP2033252.1"/>
    <property type="molecule type" value="Genomic_DNA"/>
</dbReference>
<reference evidence="2 3" key="1">
    <citation type="submission" date="2021-03" db="EMBL/GenBank/DDBJ databases">
        <title>Genomic Encyclopedia of Type Strains, Phase IV (KMG-IV): sequencing the most valuable type-strain genomes for metagenomic binning, comparative biology and taxonomic classification.</title>
        <authorList>
            <person name="Goeker M."/>
        </authorList>
    </citation>
    <scope>NUCLEOTIDE SEQUENCE [LARGE SCALE GENOMIC DNA]</scope>
    <source>
        <strain evidence="2 3">DSM 28783</strain>
    </source>
</reference>
<keyword evidence="3" id="KW-1185">Reference proteome</keyword>
<name>A0ABS4KT96_9CLOT</name>
<keyword evidence="1" id="KW-0732">Signal</keyword>
<accession>A0ABS4KT96</accession>
<feature type="signal peptide" evidence="1">
    <location>
        <begin position="1"/>
        <end position="25"/>
    </location>
</feature>
<comment type="caution">
    <text evidence="2">The sequence shown here is derived from an EMBL/GenBank/DDBJ whole genome shotgun (WGS) entry which is preliminary data.</text>
</comment>
<organism evidence="2 3">
    <name type="scientific">Clostridium algifaecis</name>
    <dbReference type="NCBI Taxonomy" id="1472040"/>
    <lineage>
        <taxon>Bacteria</taxon>
        <taxon>Bacillati</taxon>
        <taxon>Bacillota</taxon>
        <taxon>Clostridia</taxon>
        <taxon>Eubacteriales</taxon>
        <taxon>Clostridiaceae</taxon>
        <taxon>Clostridium</taxon>
    </lineage>
</organism>
<evidence type="ECO:0000256" key="1">
    <source>
        <dbReference type="SAM" id="SignalP"/>
    </source>
</evidence>
<protein>
    <submittedName>
        <fullName evidence="2">Uncharacterized protein YpuA (DUF1002 family)</fullName>
    </submittedName>
</protein>
<dbReference type="InterPro" id="IPR009343">
    <property type="entry name" value="DUF1002"/>
</dbReference>
<dbReference type="Proteomes" id="UP001519307">
    <property type="component" value="Unassembled WGS sequence"/>
</dbReference>
<evidence type="ECO:0000313" key="3">
    <source>
        <dbReference type="Proteomes" id="UP001519307"/>
    </source>
</evidence>
<evidence type="ECO:0000313" key="2">
    <source>
        <dbReference type="EMBL" id="MBP2033252.1"/>
    </source>
</evidence>
<dbReference type="RefSeq" id="WP_209702401.1">
    <property type="nucleotide sequence ID" value="NZ_JAGGLM010000012.1"/>
</dbReference>
<feature type="chain" id="PRO_5046034563" evidence="1">
    <location>
        <begin position="26"/>
        <end position="292"/>
    </location>
</feature>
<gene>
    <name evidence="2" type="ORF">J2Z42_001955</name>
</gene>